<reference evidence="3 4" key="2">
    <citation type="journal article" date="2008" name="Nature">
        <title>The Phaeodactylum genome reveals the evolutionary history of diatom genomes.</title>
        <authorList>
            <person name="Bowler C."/>
            <person name="Allen A.E."/>
            <person name="Badger J.H."/>
            <person name="Grimwood J."/>
            <person name="Jabbari K."/>
            <person name="Kuo A."/>
            <person name="Maheswari U."/>
            <person name="Martens C."/>
            <person name="Maumus F."/>
            <person name="Otillar R.P."/>
            <person name="Rayko E."/>
            <person name="Salamov A."/>
            <person name="Vandepoele K."/>
            <person name="Beszteri B."/>
            <person name="Gruber A."/>
            <person name="Heijde M."/>
            <person name="Katinka M."/>
            <person name="Mock T."/>
            <person name="Valentin K."/>
            <person name="Verret F."/>
            <person name="Berges J.A."/>
            <person name="Brownlee C."/>
            <person name="Cadoret J.P."/>
            <person name="Chiovitti A."/>
            <person name="Choi C.J."/>
            <person name="Coesel S."/>
            <person name="De Martino A."/>
            <person name="Detter J.C."/>
            <person name="Durkin C."/>
            <person name="Falciatore A."/>
            <person name="Fournet J."/>
            <person name="Haruta M."/>
            <person name="Huysman M.J."/>
            <person name="Jenkins B.D."/>
            <person name="Jiroutova K."/>
            <person name="Jorgensen R.E."/>
            <person name="Joubert Y."/>
            <person name="Kaplan A."/>
            <person name="Kroger N."/>
            <person name="Kroth P.G."/>
            <person name="La Roche J."/>
            <person name="Lindquist E."/>
            <person name="Lommer M."/>
            <person name="Martin-Jezequel V."/>
            <person name="Lopez P.J."/>
            <person name="Lucas S."/>
            <person name="Mangogna M."/>
            <person name="McGinnis K."/>
            <person name="Medlin L.K."/>
            <person name="Montsant A."/>
            <person name="Oudot-Le Secq M.P."/>
            <person name="Napoli C."/>
            <person name="Obornik M."/>
            <person name="Parker M.S."/>
            <person name="Petit J.L."/>
            <person name="Porcel B.M."/>
            <person name="Poulsen N."/>
            <person name="Robison M."/>
            <person name="Rychlewski L."/>
            <person name="Rynearson T.A."/>
            <person name="Schmutz J."/>
            <person name="Shapiro H."/>
            <person name="Siaut M."/>
            <person name="Stanley M."/>
            <person name="Sussman M.R."/>
            <person name="Taylor A.R."/>
            <person name="Vardi A."/>
            <person name="von Dassow P."/>
            <person name="Vyverman W."/>
            <person name="Willis A."/>
            <person name="Wyrwicz L.S."/>
            <person name="Rokhsar D.S."/>
            <person name="Weissenbach J."/>
            <person name="Armbrust E.V."/>
            <person name="Green B.R."/>
            <person name="Van de Peer Y."/>
            <person name="Grigoriev I.V."/>
        </authorList>
    </citation>
    <scope>NUCLEOTIDE SEQUENCE [LARGE SCALE GENOMIC DNA]</scope>
    <source>
        <strain evidence="3 4">CCMP1335</strain>
    </source>
</reference>
<keyword evidence="1" id="KW-1133">Transmembrane helix</keyword>
<evidence type="ECO:0000256" key="1">
    <source>
        <dbReference type="SAM" id="Phobius"/>
    </source>
</evidence>
<sequence>MKFSVIISILLSTASATSIQLPNEISATSDLGTSLLSSARRLNDNNDDAISYTWMAGYSLKFQGCHHHTTLNLNADDQEDVKIMTVKMAHFRLCPSNSCASWLGGGCNSNYADYVIDLETFAEAYLEGQRRSLEFTCQTYMYEKCDCQESDDRDDGWNREYCEYDCYANNKKLSGCIDRNPYEAEEEGERERRFEAQRYVECKEWELNEGQDNNNNGNNGDDGEQVQYYIGPYCSAKGGEVYLGLYTDDTCTNFADSNNGKNTFKELSGTALPYSTTSLITSDCVGCIEMEDPNRREDENNNNGGNDDAVDEDKVAEQCERLYQSAGKCEQSLSADTLASIGVTANNEGCSYIGGIKFTKTNGVVEKKMSSGDWATIFIVAFAAAFAGLAGVVYKLRKRMIEANKSPLLEREDSQEDSPLA</sequence>
<keyword evidence="4" id="KW-1185">Reference proteome</keyword>
<protein>
    <recommendedName>
        <fullName evidence="5">Folate receptor-like domain-containing protein</fullName>
    </recommendedName>
</protein>
<keyword evidence="1" id="KW-0812">Transmembrane</keyword>
<dbReference type="AlphaFoldDB" id="B8LD12"/>
<dbReference type="EMBL" id="DS999419">
    <property type="protein sequence ID" value="EED86631.1"/>
    <property type="molecule type" value="Genomic_DNA"/>
</dbReference>
<keyword evidence="1" id="KW-0472">Membrane</keyword>
<keyword evidence="2" id="KW-0732">Signal</keyword>
<name>B8LD12_THAPS</name>
<dbReference type="RefSeq" id="XP_002296903.1">
    <property type="nucleotide sequence ID" value="XM_002296867.1"/>
</dbReference>
<feature type="signal peptide" evidence="2">
    <location>
        <begin position="1"/>
        <end position="16"/>
    </location>
</feature>
<feature type="chain" id="PRO_5002876618" description="Folate receptor-like domain-containing protein" evidence="2">
    <location>
        <begin position="17"/>
        <end position="421"/>
    </location>
</feature>
<dbReference type="PaxDb" id="35128-Thaps11089"/>
<feature type="transmembrane region" description="Helical" evidence="1">
    <location>
        <begin position="374"/>
        <end position="396"/>
    </location>
</feature>
<accession>B8LD12</accession>
<gene>
    <name evidence="3" type="ORF">THAPSDRAFT_11089</name>
</gene>
<proteinExistence type="predicted"/>
<evidence type="ECO:0000256" key="2">
    <source>
        <dbReference type="SAM" id="SignalP"/>
    </source>
</evidence>
<dbReference type="KEGG" id="tps:THAPSDRAFT_11089"/>
<dbReference type="HOGENOM" id="CLU_056661_0_0_1"/>
<dbReference type="GeneID" id="7446262"/>
<dbReference type="InParanoid" id="B8LD12"/>
<evidence type="ECO:0000313" key="4">
    <source>
        <dbReference type="Proteomes" id="UP000001449"/>
    </source>
</evidence>
<reference evidence="3 4" key="1">
    <citation type="journal article" date="2004" name="Science">
        <title>The genome of the diatom Thalassiosira pseudonana: ecology, evolution, and metabolism.</title>
        <authorList>
            <person name="Armbrust E.V."/>
            <person name="Berges J.A."/>
            <person name="Bowler C."/>
            <person name="Green B.R."/>
            <person name="Martinez D."/>
            <person name="Putnam N.H."/>
            <person name="Zhou S."/>
            <person name="Allen A.E."/>
            <person name="Apt K.E."/>
            <person name="Bechner M."/>
            <person name="Brzezinski M.A."/>
            <person name="Chaal B.K."/>
            <person name="Chiovitti A."/>
            <person name="Davis A.K."/>
            <person name="Demarest M.S."/>
            <person name="Detter J.C."/>
            <person name="Glavina T."/>
            <person name="Goodstein D."/>
            <person name="Hadi M.Z."/>
            <person name="Hellsten U."/>
            <person name="Hildebrand M."/>
            <person name="Jenkins B.D."/>
            <person name="Jurka J."/>
            <person name="Kapitonov V.V."/>
            <person name="Kroger N."/>
            <person name="Lau W.W."/>
            <person name="Lane T.W."/>
            <person name="Larimer F.W."/>
            <person name="Lippmeier J.C."/>
            <person name="Lucas S."/>
            <person name="Medina M."/>
            <person name="Montsant A."/>
            <person name="Obornik M."/>
            <person name="Parker M.S."/>
            <person name="Palenik B."/>
            <person name="Pazour G.J."/>
            <person name="Richardson P.M."/>
            <person name="Rynearson T.A."/>
            <person name="Saito M.A."/>
            <person name="Schwartz D.C."/>
            <person name="Thamatrakoln K."/>
            <person name="Valentin K."/>
            <person name="Vardi A."/>
            <person name="Wilkerson F.P."/>
            <person name="Rokhsar D.S."/>
        </authorList>
    </citation>
    <scope>NUCLEOTIDE SEQUENCE [LARGE SCALE GENOMIC DNA]</scope>
    <source>
        <strain evidence="3 4">CCMP1335</strain>
    </source>
</reference>
<organism evidence="3 4">
    <name type="scientific">Thalassiosira pseudonana</name>
    <name type="common">Marine diatom</name>
    <name type="synonym">Cyclotella nana</name>
    <dbReference type="NCBI Taxonomy" id="35128"/>
    <lineage>
        <taxon>Eukaryota</taxon>
        <taxon>Sar</taxon>
        <taxon>Stramenopiles</taxon>
        <taxon>Ochrophyta</taxon>
        <taxon>Bacillariophyta</taxon>
        <taxon>Coscinodiscophyceae</taxon>
        <taxon>Thalassiosirophycidae</taxon>
        <taxon>Thalassiosirales</taxon>
        <taxon>Thalassiosiraceae</taxon>
        <taxon>Thalassiosira</taxon>
    </lineage>
</organism>
<evidence type="ECO:0000313" key="3">
    <source>
        <dbReference type="EMBL" id="EED86631.1"/>
    </source>
</evidence>
<dbReference type="eggNOG" id="ENOG502SMBQ">
    <property type="taxonomic scope" value="Eukaryota"/>
</dbReference>
<dbReference type="Proteomes" id="UP000001449">
    <property type="component" value="Unassembled WGS sequence"/>
</dbReference>
<evidence type="ECO:0008006" key="5">
    <source>
        <dbReference type="Google" id="ProtNLM"/>
    </source>
</evidence>